<keyword evidence="3" id="KW-0732">Signal</keyword>
<dbReference type="RefSeq" id="WP_183475075.1">
    <property type="nucleotide sequence ID" value="NZ_JACIBX010000017.1"/>
</dbReference>
<keyword evidence="4" id="KW-0456">Lyase</keyword>
<comment type="similarity">
    <text evidence="1 2">Belongs to the RNase T2 family.</text>
</comment>
<evidence type="ECO:0000256" key="3">
    <source>
        <dbReference type="SAM" id="SignalP"/>
    </source>
</evidence>
<dbReference type="PANTHER" id="PTHR11240:SF22">
    <property type="entry name" value="RIBONUCLEASE T2"/>
    <property type="match status" value="1"/>
</dbReference>
<dbReference type="PANTHER" id="PTHR11240">
    <property type="entry name" value="RIBONUCLEASE T2"/>
    <property type="match status" value="1"/>
</dbReference>
<dbReference type="InterPro" id="IPR018188">
    <property type="entry name" value="RNase_T2_His_AS_1"/>
</dbReference>
<organism evidence="4 5">
    <name type="scientific">Limimaricola variabilis</name>
    <dbReference type="NCBI Taxonomy" id="1492771"/>
    <lineage>
        <taxon>Bacteria</taxon>
        <taxon>Pseudomonadati</taxon>
        <taxon>Pseudomonadota</taxon>
        <taxon>Alphaproteobacteria</taxon>
        <taxon>Rhodobacterales</taxon>
        <taxon>Paracoccaceae</taxon>
        <taxon>Limimaricola</taxon>
    </lineage>
</organism>
<dbReference type="Pfam" id="PF00445">
    <property type="entry name" value="Ribonuclease_T2"/>
    <property type="match status" value="1"/>
</dbReference>
<accession>A0ABR6HT49</accession>
<protein>
    <submittedName>
        <fullName evidence="4">Ribonuclease T2</fullName>
        <ecNumber evidence="4">4.6.1.19</ecNumber>
    </submittedName>
</protein>
<dbReference type="InterPro" id="IPR001568">
    <property type="entry name" value="RNase_T2-like"/>
</dbReference>
<dbReference type="CDD" id="cd01062">
    <property type="entry name" value="RNase_T2_prok"/>
    <property type="match status" value="1"/>
</dbReference>
<feature type="signal peptide" evidence="3">
    <location>
        <begin position="1"/>
        <end position="20"/>
    </location>
</feature>
<keyword evidence="5" id="KW-1185">Reference proteome</keyword>
<feature type="chain" id="PRO_5046696706" evidence="3">
    <location>
        <begin position="21"/>
        <end position="211"/>
    </location>
</feature>
<comment type="caution">
    <text evidence="4">The sequence shown here is derived from an EMBL/GenBank/DDBJ whole genome shotgun (WGS) entry which is preliminary data.</text>
</comment>
<dbReference type="EC" id="4.6.1.19" evidence="4"/>
<evidence type="ECO:0000313" key="4">
    <source>
        <dbReference type="EMBL" id="MBB3713600.1"/>
    </source>
</evidence>
<sequence length="211" mass="23455">MTCTTRAAIALMLIAGPLRADQAGDFDYYVLSLSWSPGWCTREGAARGSEQCDDSRDLGWVLHGLWPQYETGWPDYCPTDVRPPSRSETAAMADIMGTGASAWHQWKKHGTCAGLSSEAYFETARDAYTMIERPEEFRRLDREIALPAAVVEEAFLRDNPDLSADGLTVTCRDGMVQEVRICLTRDLEPRDCGADVIRDCTLSDALMPPIR</sequence>
<dbReference type="Gene3D" id="3.90.730.10">
    <property type="entry name" value="Ribonuclease T2-like"/>
    <property type="match status" value="1"/>
</dbReference>
<dbReference type="EMBL" id="JACIBX010000017">
    <property type="protein sequence ID" value="MBB3713600.1"/>
    <property type="molecule type" value="Genomic_DNA"/>
</dbReference>
<evidence type="ECO:0000256" key="2">
    <source>
        <dbReference type="RuleBase" id="RU004328"/>
    </source>
</evidence>
<dbReference type="SUPFAM" id="SSF55895">
    <property type="entry name" value="Ribonuclease Rh-like"/>
    <property type="match status" value="1"/>
</dbReference>
<dbReference type="InterPro" id="IPR039378">
    <property type="entry name" value="RNase_T2_prok"/>
</dbReference>
<dbReference type="PROSITE" id="PS00530">
    <property type="entry name" value="RNASE_T2_1"/>
    <property type="match status" value="1"/>
</dbReference>
<evidence type="ECO:0000256" key="1">
    <source>
        <dbReference type="ARBA" id="ARBA00007469"/>
    </source>
</evidence>
<name>A0ABR6HT49_9RHOB</name>
<proteinExistence type="inferred from homology"/>
<reference evidence="4 5" key="1">
    <citation type="submission" date="2020-08" db="EMBL/GenBank/DDBJ databases">
        <title>Genomic Encyclopedia of Type Strains, Phase III (KMG-III): the genomes of soil and plant-associated and newly described type strains.</title>
        <authorList>
            <person name="Whitman W."/>
        </authorList>
    </citation>
    <scope>NUCLEOTIDE SEQUENCE [LARGE SCALE GENOMIC DNA]</scope>
    <source>
        <strain evidence="4 5">CECT 8572</strain>
    </source>
</reference>
<dbReference type="InterPro" id="IPR036430">
    <property type="entry name" value="RNase_T2-like_sf"/>
</dbReference>
<dbReference type="GO" id="GO:0033897">
    <property type="term" value="F:ribonuclease T2 activity"/>
    <property type="evidence" value="ECO:0007669"/>
    <property type="project" value="UniProtKB-EC"/>
</dbReference>
<evidence type="ECO:0000313" key="5">
    <source>
        <dbReference type="Proteomes" id="UP000576152"/>
    </source>
</evidence>
<dbReference type="Proteomes" id="UP000576152">
    <property type="component" value="Unassembled WGS sequence"/>
</dbReference>
<gene>
    <name evidence="4" type="ORF">FHS00_003204</name>
</gene>